<evidence type="ECO:0000313" key="11">
    <source>
        <dbReference type="Proteomes" id="UP000695000"/>
    </source>
</evidence>
<feature type="transmembrane region" description="Helical" evidence="10">
    <location>
        <begin position="320"/>
        <end position="343"/>
    </location>
</feature>
<evidence type="ECO:0000313" key="12">
    <source>
        <dbReference type="RefSeq" id="XP_017777228.1"/>
    </source>
</evidence>
<evidence type="ECO:0000256" key="3">
    <source>
        <dbReference type="ARBA" id="ARBA00004586"/>
    </source>
</evidence>
<feature type="transmembrane region" description="Helical" evidence="10">
    <location>
        <begin position="286"/>
        <end position="308"/>
    </location>
</feature>
<evidence type="ECO:0000256" key="1">
    <source>
        <dbReference type="ARBA" id="ARBA00004127"/>
    </source>
</evidence>
<evidence type="ECO:0000256" key="9">
    <source>
        <dbReference type="ARBA" id="ARBA00023242"/>
    </source>
</evidence>
<accession>A0ABM1MRM8</accession>
<keyword evidence="11" id="KW-1185">Reference proteome</keyword>
<feature type="transmembrane region" description="Helical" evidence="10">
    <location>
        <begin position="12"/>
        <end position="32"/>
    </location>
</feature>
<dbReference type="PANTHER" id="PTHR13416">
    <property type="match status" value="1"/>
</dbReference>
<evidence type="ECO:0000256" key="2">
    <source>
        <dbReference type="ARBA" id="ARBA00004259"/>
    </source>
</evidence>
<dbReference type="GeneID" id="108563145"/>
<reference evidence="12" key="1">
    <citation type="submission" date="2025-08" db="UniProtKB">
        <authorList>
            <consortium name="RefSeq"/>
        </authorList>
    </citation>
    <scope>IDENTIFICATION</scope>
    <source>
        <tissue evidence="12">Whole Larva</tissue>
    </source>
</reference>
<dbReference type="InterPro" id="IPR012430">
    <property type="entry name" value="TMEM43_fam"/>
</dbReference>
<keyword evidence="8 10" id="KW-0472">Membrane</keyword>
<evidence type="ECO:0000256" key="5">
    <source>
        <dbReference type="ARBA" id="ARBA00022692"/>
    </source>
</evidence>
<sequence>MESSFQEEFKKTWLTSLIGIGLLCAGTFVLAWNEGRAVHHAHSLDEAYENVIPLNVYEPLQPEYDGRLVHIAGPLLIDEPLTEPDYGVSIQAVKLKRRVQMFQWVEEKSGLNFNSVHDEYDRSDAEYHYFTEWRDKLVNSNSFYIRHGHHNPTTMPLKTHVYVSPLVRVGQLYLGSEIKNKFTDYAEMTSDERPERRDIKLHLGIYYHCDDVWNAEVGDIRVQFYYAGHNGEPVSVIALQKDGTLVPYETSRKHQLGLVRHGILTVKQMFDAEHSDAKLETWKFRAVGLFALYASSLCLARLLAVLCLKWPRLKQVYSGDIGAASCMGLAFSVALFVVSLSWLAHRPMIGLGLLTASFSPFIYCLLSIFNPNVNAHHNR</sequence>
<comment type="subcellular location">
    <subcellularLocation>
        <location evidence="1">Endomembrane system</location>
        <topology evidence="1">Multi-pass membrane protein</topology>
    </subcellularLocation>
    <subcellularLocation>
        <location evidence="3">Endoplasmic reticulum membrane</location>
    </subcellularLocation>
    <subcellularLocation>
        <location evidence="2">Nucleus envelope</location>
    </subcellularLocation>
</comment>
<organism evidence="11 12">
    <name type="scientific">Nicrophorus vespilloides</name>
    <name type="common">Boreal carrion beetle</name>
    <dbReference type="NCBI Taxonomy" id="110193"/>
    <lineage>
        <taxon>Eukaryota</taxon>
        <taxon>Metazoa</taxon>
        <taxon>Ecdysozoa</taxon>
        <taxon>Arthropoda</taxon>
        <taxon>Hexapoda</taxon>
        <taxon>Insecta</taxon>
        <taxon>Pterygota</taxon>
        <taxon>Neoptera</taxon>
        <taxon>Endopterygota</taxon>
        <taxon>Coleoptera</taxon>
        <taxon>Polyphaga</taxon>
        <taxon>Staphyliniformia</taxon>
        <taxon>Silphidae</taxon>
        <taxon>Nicrophorinae</taxon>
        <taxon>Nicrophorus</taxon>
    </lineage>
</organism>
<keyword evidence="9" id="KW-0539">Nucleus</keyword>
<proteinExistence type="inferred from homology"/>
<dbReference type="PANTHER" id="PTHR13416:SF2">
    <property type="entry name" value="TRANSMEMBRANE PROTEIN 43"/>
    <property type="match status" value="1"/>
</dbReference>
<evidence type="ECO:0000256" key="4">
    <source>
        <dbReference type="ARBA" id="ARBA00006627"/>
    </source>
</evidence>
<keyword evidence="7 10" id="KW-1133">Transmembrane helix</keyword>
<name>A0ABM1MRM8_NICVS</name>
<evidence type="ECO:0000256" key="10">
    <source>
        <dbReference type="SAM" id="Phobius"/>
    </source>
</evidence>
<gene>
    <name evidence="12" type="primary">LOC108563145</name>
</gene>
<evidence type="ECO:0000256" key="7">
    <source>
        <dbReference type="ARBA" id="ARBA00022989"/>
    </source>
</evidence>
<evidence type="ECO:0000256" key="8">
    <source>
        <dbReference type="ARBA" id="ARBA00023136"/>
    </source>
</evidence>
<dbReference type="Pfam" id="PF07787">
    <property type="entry name" value="TMEM43"/>
    <property type="match status" value="1"/>
</dbReference>
<evidence type="ECO:0000256" key="6">
    <source>
        <dbReference type="ARBA" id="ARBA00022824"/>
    </source>
</evidence>
<dbReference type="RefSeq" id="XP_017777228.1">
    <property type="nucleotide sequence ID" value="XM_017921739.1"/>
</dbReference>
<keyword evidence="5 10" id="KW-0812">Transmembrane</keyword>
<protein>
    <submittedName>
        <fullName evidence="12">Transmembrane protein 43 homolog</fullName>
    </submittedName>
</protein>
<dbReference type="Proteomes" id="UP000695000">
    <property type="component" value="Unplaced"/>
</dbReference>
<keyword evidence="6" id="KW-0256">Endoplasmic reticulum</keyword>
<feature type="transmembrane region" description="Helical" evidence="10">
    <location>
        <begin position="349"/>
        <end position="369"/>
    </location>
</feature>
<comment type="similarity">
    <text evidence="4">Belongs to the TMEM43 family.</text>
</comment>